<keyword evidence="3" id="KW-1185">Reference proteome</keyword>
<evidence type="ECO:0000313" key="3">
    <source>
        <dbReference type="Proteomes" id="UP001457282"/>
    </source>
</evidence>
<evidence type="ECO:0000256" key="1">
    <source>
        <dbReference type="SAM" id="MobiDB-lite"/>
    </source>
</evidence>
<proteinExistence type="predicted"/>
<evidence type="ECO:0000313" key="2">
    <source>
        <dbReference type="EMBL" id="KAK9950684.1"/>
    </source>
</evidence>
<sequence length="213" mass="23154">MFAKRDELKITGLSIQNTDVEGSDDEVQPPSDIDHNRSTTFVSIIPSREDKTVKKGFKHNSSNGSVENSSIRQKAGVSTTHKVVSNSALHHQILQVPQPSISVEEVTVNVPVGNANQKMVEDGPLKDKTLFGDFEVFVQEGVGRGSQSTSVGSEGNNVVIMQGRVGDWKRKARAMASPNMSDNFAGVGGKRPNDNMLIDEKLNVHGLQGLDWM</sequence>
<feature type="region of interest" description="Disordered" evidence="1">
    <location>
        <begin position="13"/>
        <end position="36"/>
    </location>
</feature>
<accession>A0AAW1YQ05</accession>
<protein>
    <submittedName>
        <fullName evidence="2">Uncharacterized protein</fullName>
    </submittedName>
</protein>
<organism evidence="2 3">
    <name type="scientific">Rubus argutus</name>
    <name type="common">Southern blackberry</name>
    <dbReference type="NCBI Taxonomy" id="59490"/>
    <lineage>
        <taxon>Eukaryota</taxon>
        <taxon>Viridiplantae</taxon>
        <taxon>Streptophyta</taxon>
        <taxon>Embryophyta</taxon>
        <taxon>Tracheophyta</taxon>
        <taxon>Spermatophyta</taxon>
        <taxon>Magnoliopsida</taxon>
        <taxon>eudicotyledons</taxon>
        <taxon>Gunneridae</taxon>
        <taxon>Pentapetalae</taxon>
        <taxon>rosids</taxon>
        <taxon>fabids</taxon>
        <taxon>Rosales</taxon>
        <taxon>Rosaceae</taxon>
        <taxon>Rosoideae</taxon>
        <taxon>Rosoideae incertae sedis</taxon>
        <taxon>Rubus</taxon>
    </lineage>
</organism>
<dbReference type="AlphaFoldDB" id="A0AAW1YQ05"/>
<dbReference type="EMBL" id="JBEDUW010000001">
    <property type="protein sequence ID" value="KAK9950684.1"/>
    <property type="molecule type" value="Genomic_DNA"/>
</dbReference>
<name>A0AAW1YQ05_RUBAR</name>
<dbReference type="Proteomes" id="UP001457282">
    <property type="component" value="Unassembled WGS sequence"/>
</dbReference>
<reference evidence="2 3" key="1">
    <citation type="journal article" date="2023" name="G3 (Bethesda)">
        <title>A chromosome-length genome assembly and annotation of blackberry (Rubus argutus, cv. 'Hillquist').</title>
        <authorList>
            <person name="Bruna T."/>
            <person name="Aryal R."/>
            <person name="Dudchenko O."/>
            <person name="Sargent D.J."/>
            <person name="Mead D."/>
            <person name="Buti M."/>
            <person name="Cavallini A."/>
            <person name="Hytonen T."/>
            <person name="Andres J."/>
            <person name="Pham M."/>
            <person name="Weisz D."/>
            <person name="Mascagni F."/>
            <person name="Usai G."/>
            <person name="Natali L."/>
            <person name="Bassil N."/>
            <person name="Fernandez G.E."/>
            <person name="Lomsadze A."/>
            <person name="Armour M."/>
            <person name="Olukolu B."/>
            <person name="Poorten T."/>
            <person name="Britton C."/>
            <person name="Davik J."/>
            <person name="Ashrafi H."/>
            <person name="Aiden E.L."/>
            <person name="Borodovsky M."/>
            <person name="Worthington M."/>
        </authorList>
    </citation>
    <scope>NUCLEOTIDE SEQUENCE [LARGE SCALE GENOMIC DNA]</scope>
    <source>
        <strain evidence="2">PI 553951</strain>
    </source>
</reference>
<gene>
    <name evidence="2" type="ORF">M0R45_006159</name>
</gene>
<comment type="caution">
    <text evidence="2">The sequence shown here is derived from an EMBL/GenBank/DDBJ whole genome shotgun (WGS) entry which is preliminary data.</text>
</comment>